<dbReference type="PATRIC" id="fig|1227496.3.peg.1248"/>
<dbReference type="STRING" id="1227496.C489_06183"/>
<accession>L9Y5D3</accession>
<sequence length="83" mass="9269">MTGTDFLETFAGTVRSKVCNTSGCQTNPLGTLEGRYLCARCYKRRARLMSPAQLEAAIDAEPNPFNQRKLEDALAEVREWNAD</sequence>
<dbReference type="RefSeq" id="WP_006430294.1">
    <property type="nucleotide sequence ID" value="NZ_AOID01000019.1"/>
</dbReference>
<proteinExistence type="predicted"/>
<dbReference type="AlphaFoldDB" id="L9Y5D3"/>
<gene>
    <name evidence="1" type="ORF">C489_06183</name>
</gene>
<evidence type="ECO:0000313" key="1">
    <source>
        <dbReference type="EMBL" id="ELY68932.1"/>
    </source>
</evidence>
<reference evidence="1 2" key="1">
    <citation type="journal article" date="2014" name="PLoS Genet.">
        <title>Phylogenetically driven sequencing of extremely halophilic archaea reveals strategies for static and dynamic osmo-response.</title>
        <authorList>
            <person name="Becker E.A."/>
            <person name="Seitzer P.M."/>
            <person name="Tritt A."/>
            <person name="Larsen D."/>
            <person name="Krusor M."/>
            <person name="Yao A.I."/>
            <person name="Wu D."/>
            <person name="Madern D."/>
            <person name="Eisen J.A."/>
            <person name="Darling A.E."/>
            <person name="Facciotti M.T."/>
        </authorList>
    </citation>
    <scope>NUCLEOTIDE SEQUENCE [LARGE SCALE GENOMIC DNA]</scope>
    <source>
        <strain evidence="1 2">JCM 10478</strain>
    </source>
</reference>
<dbReference type="Proteomes" id="UP000011632">
    <property type="component" value="Unassembled WGS sequence"/>
</dbReference>
<keyword evidence="2" id="KW-1185">Reference proteome</keyword>
<organism evidence="1 2">
    <name type="scientific">Natrinema versiforme JCM 10478</name>
    <dbReference type="NCBI Taxonomy" id="1227496"/>
    <lineage>
        <taxon>Archaea</taxon>
        <taxon>Methanobacteriati</taxon>
        <taxon>Methanobacteriota</taxon>
        <taxon>Stenosarchaea group</taxon>
        <taxon>Halobacteria</taxon>
        <taxon>Halobacteriales</taxon>
        <taxon>Natrialbaceae</taxon>
        <taxon>Natrinema</taxon>
    </lineage>
</organism>
<protein>
    <submittedName>
        <fullName evidence="1">Uncharacterized protein</fullName>
    </submittedName>
</protein>
<evidence type="ECO:0000313" key="2">
    <source>
        <dbReference type="Proteomes" id="UP000011632"/>
    </source>
</evidence>
<dbReference type="EMBL" id="AOID01000019">
    <property type="protein sequence ID" value="ELY68932.1"/>
    <property type="molecule type" value="Genomic_DNA"/>
</dbReference>
<dbReference type="OrthoDB" id="373248at2157"/>
<name>L9Y5D3_9EURY</name>
<comment type="caution">
    <text evidence="1">The sequence shown here is derived from an EMBL/GenBank/DDBJ whole genome shotgun (WGS) entry which is preliminary data.</text>
</comment>